<dbReference type="PIRSF" id="PIRSF002741">
    <property type="entry name" value="MppA"/>
    <property type="match status" value="1"/>
</dbReference>
<organism evidence="3 4">
    <name type="scientific">Cryptosporangium minutisporangium</name>
    <dbReference type="NCBI Taxonomy" id="113569"/>
    <lineage>
        <taxon>Bacteria</taxon>
        <taxon>Bacillati</taxon>
        <taxon>Actinomycetota</taxon>
        <taxon>Actinomycetes</taxon>
        <taxon>Cryptosporangiales</taxon>
        <taxon>Cryptosporangiaceae</taxon>
        <taxon>Cryptosporangium</taxon>
    </lineage>
</organism>
<keyword evidence="4" id="KW-1185">Reference proteome</keyword>
<dbReference type="EMBL" id="BAAAYN010000001">
    <property type="protein sequence ID" value="GAA3381760.1"/>
    <property type="molecule type" value="Genomic_DNA"/>
</dbReference>
<sequence>MRRTLRTATAALAFGALLASGACTTDGDTSTGATKTTLTIGTMTPARSMDPIDAGGGGTPYFQAVYDTLIKREPDGKLTPMLASAWKYDASLTSLTLTLRDGVTFDDGTPLDAPAVKANLDRFRKAASAEAAQALSTKSVAAPDAKTVVLTLNGPDPALLDSLSDAYGFIANPAKFGRDKPFATLPDGTGPYELDAENTTTGSIWTFTRKSKYWGEAPPFQKVTIRVFDNENAIVNGLKTNQIDAAVLQNVDQQVAATSGTKLKTASQEIDLKLFNIFDRKGARVPALGDVRVRQAINYALDRDVMVKQIQQGRGTATNQIWGTQAPGYDKELDSYYAHDPAKAKALLAAAGYGSGFTLTLSRLAALVPDSLAEAMKSDLAAVGITLKWDDLDQASFLTKTFREFKYPGVVMNGGQPAKDWATVSASLLPRTISNPFGDTDPTVEQLAAKIRASEPARAATYAQQLNRHIVEQAWFVPLYRMQYLHVTVPTVTAVPQAGLAVPALYNYRPAA</sequence>
<proteinExistence type="predicted"/>
<comment type="caution">
    <text evidence="3">The sequence shown here is derived from an EMBL/GenBank/DDBJ whole genome shotgun (WGS) entry which is preliminary data.</text>
</comment>
<protein>
    <submittedName>
        <fullName evidence="3">ABC transporter substrate-binding protein</fullName>
    </submittedName>
</protein>
<feature type="signal peptide" evidence="1">
    <location>
        <begin position="1"/>
        <end position="24"/>
    </location>
</feature>
<dbReference type="PANTHER" id="PTHR30290">
    <property type="entry name" value="PERIPLASMIC BINDING COMPONENT OF ABC TRANSPORTER"/>
    <property type="match status" value="1"/>
</dbReference>
<reference evidence="4" key="1">
    <citation type="journal article" date="2019" name="Int. J. Syst. Evol. Microbiol.">
        <title>The Global Catalogue of Microorganisms (GCM) 10K type strain sequencing project: providing services to taxonomists for standard genome sequencing and annotation.</title>
        <authorList>
            <consortium name="The Broad Institute Genomics Platform"/>
            <consortium name="The Broad Institute Genome Sequencing Center for Infectious Disease"/>
            <person name="Wu L."/>
            <person name="Ma J."/>
        </authorList>
    </citation>
    <scope>NUCLEOTIDE SEQUENCE [LARGE SCALE GENOMIC DNA]</scope>
    <source>
        <strain evidence="4">JCM 9458</strain>
    </source>
</reference>
<dbReference type="InterPro" id="IPR039424">
    <property type="entry name" value="SBP_5"/>
</dbReference>
<name>A0ABP6SQ18_9ACTN</name>
<feature type="domain" description="Solute-binding protein family 5" evidence="2">
    <location>
        <begin position="77"/>
        <end position="417"/>
    </location>
</feature>
<dbReference type="Gene3D" id="3.40.190.10">
    <property type="entry name" value="Periplasmic binding protein-like II"/>
    <property type="match status" value="1"/>
</dbReference>
<evidence type="ECO:0000259" key="2">
    <source>
        <dbReference type="Pfam" id="PF00496"/>
    </source>
</evidence>
<accession>A0ABP6SQ18</accession>
<dbReference type="InterPro" id="IPR030678">
    <property type="entry name" value="Peptide/Ni-bd"/>
</dbReference>
<dbReference type="RefSeq" id="WP_345725882.1">
    <property type="nucleotide sequence ID" value="NZ_BAAAYN010000001.1"/>
</dbReference>
<dbReference type="Gene3D" id="3.10.105.10">
    <property type="entry name" value="Dipeptide-binding Protein, Domain 3"/>
    <property type="match status" value="1"/>
</dbReference>
<evidence type="ECO:0000313" key="3">
    <source>
        <dbReference type="EMBL" id="GAA3381760.1"/>
    </source>
</evidence>
<keyword evidence="1" id="KW-0732">Signal</keyword>
<feature type="chain" id="PRO_5046497775" evidence="1">
    <location>
        <begin position="25"/>
        <end position="512"/>
    </location>
</feature>
<dbReference type="PROSITE" id="PS51257">
    <property type="entry name" value="PROKAR_LIPOPROTEIN"/>
    <property type="match status" value="1"/>
</dbReference>
<dbReference type="SUPFAM" id="SSF53850">
    <property type="entry name" value="Periplasmic binding protein-like II"/>
    <property type="match status" value="1"/>
</dbReference>
<dbReference type="Proteomes" id="UP001501676">
    <property type="component" value="Unassembled WGS sequence"/>
</dbReference>
<dbReference type="Pfam" id="PF00496">
    <property type="entry name" value="SBP_bac_5"/>
    <property type="match status" value="1"/>
</dbReference>
<dbReference type="InterPro" id="IPR000914">
    <property type="entry name" value="SBP_5_dom"/>
</dbReference>
<evidence type="ECO:0000256" key="1">
    <source>
        <dbReference type="SAM" id="SignalP"/>
    </source>
</evidence>
<evidence type="ECO:0000313" key="4">
    <source>
        <dbReference type="Proteomes" id="UP001501676"/>
    </source>
</evidence>
<gene>
    <name evidence="3" type="ORF">GCM10020369_00960</name>
</gene>